<feature type="domain" description="Peptidase M16 C-terminal" evidence="3">
    <location>
        <begin position="191"/>
        <end position="365"/>
    </location>
</feature>
<dbReference type="GO" id="GO:0046872">
    <property type="term" value="F:metal ion binding"/>
    <property type="evidence" value="ECO:0007669"/>
    <property type="project" value="InterPro"/>
</dbReference>
<dbReference type="AlphaFoldDB" id="A0A1M5TH59"/>
<name>A0A1M5TH59_9RHOB</name>
<reference evidence="4 5" key="1">
    <citation type="submission" date="2016-11" db="EMBL/GenBank/DDBJ databases">
        <authorList>
            <person name="Jaros S."/>
            <person name="Januszkiewicz K."/>
            <person name="Wedrychowicz H."/>
        </authorList>
    </citation>
    <scope>NUCLEOTIDE SEQUENCE [LARGE SCALE GENOMIC DNA]</scope>
    <source>
        <strain evidence="4 5">DSM 29431</strain>
    </source>
</reference>
<sequence length="438" mass="47302">MTLMTRVFTALSLAVLFATPLRAEIDITEVESPGGVNAWLVEEHSIPFVALELRFKGGASLDQAGKRGATNLMVALLEEGAAELDSRAFAEQAEALAASFDFDISDDAVSISARFLTENQDEALALLRDALTQPRFDQDAIDRVRAQIVSGIRSDQQDPDFLVGQAFDEMVFGDHPYGSPIEGTEESVTGLTRDDLVTAHAGALARDRVYVGAAGAISPEKLAQVLDKLLEGLPAEGLPQAADIDVETAAGVTVVPFDVPQSVAIFGHEGLARDDPDFFAAYVLNEILGGGGFDARLMEEVREKRGLTYGVYSYLVPKDHAALYLGRVSSANDRIAEAIQVIRDEWTKMAENGVTAEELESAKTYLTGAYPLRFDGNGRIANILVGMQMDDLPVDYVNTRNAKVEAITLEDIQRVAARLLQPDALRFVVVGQPEGLES</sequence>
<dbReference type="EMBL" id="FQXC01000003">
    <property type="protein sequence ID" value="SHH50029.1"/>
    <property type="molecule type" value="Genomic_DNA"/>
</dbReference>
<dbReference type="Proteomes" id="UP000184221">
    <property type="component" value="Unassembled WGS sequence"/>
</dbReference>
<dbReference type="InterPro" id="IPR011765">
    <property type="entry name" value="Pept_M16_N"/>
</dbReference>
<organism evidence="4 5">
    <name type="scientific">Marivita hallyeonensis</name>
    <dbReference type="NCBI Taxonomy" id="996342"/>
    <lineage>
        <taxon>Bacteria</taxon>
        <taxon>Pseudomonadati</taxon>
        <taxon>Pseudomonadota</taxon>
        <taxon>Alphaproteobacteria</taxon>
        <taxon>Rhodobacterales</taxon>
        <taxon>Roseobacteraceae</taxon>
        <taxon>Marivita</taxon>
    </lineage>
</organism>
<dbReference type="InterPro" id="IPR011249">
    <property type="entry name" value="Metalloenz_LuxS/M16"/>
</dbReference>
<dbReference type="Pfam" id="PF05193">
    <property type="entry name" value="Peptidase_M16_C"/>
    <property type="match status" value="1"/>
</dbReference>
<accession>A0A1M5TH59</accession>
<evidence type="ECO:0000313" key="4">
    <source>
        <dbReference type="EMBL" id="SHH50029.1"/>
    </source>
</evidence>
<dbReference type="InterPro" id="IPR007863">
    <property type="entry name" value="Peptidase_M16_C"/>
</dbReference>
<evidence type="ECO:0000259" key="2">
    <source>
        <dbReference type="Pfam" id="PF00675"/>
    </source>
</evidence>
<feature type="signal peptide" evidence="1">
    <location>
        <begin position="1"/>
        <end position="23"/>
    </location>
</feature>
<dbReference type="InterPro" id="IPR050361">
    <property type="entry name" value="MPP/UQCRC_Complex"/>
</dbReference>
<dbReference type="PANTHER" id="PTHR11851">
    <property type="entry name" value="METALLOPROTEASE"/>
    <property type="match status" value="1"/>
</dbReference>
<proteinExistence type="predicted"/>
<dbReference type="Pfam" id="PF00675">
    <property type="entry name" value="Peptidase_M16"/>
    <property type="match status" value="1"/>
</dbReference>
<feature type="chain" id="PRO_5013246014" evidence="1">
    <location>
        <begin position="24"/>
        <end position="438"/>
    </location>
</feature>
<keyword evidence="4" id="KW-0378">Hydrolase</keyword>
<dbReference type="PANTHER" id="PTHR11851:SF224">
    <property type="entry name" value="PROCESSING PROTEASE"/>
    <property type="match status" value="1"/>
</dbReference>
<feature type="domain" description="Peptidase M16 N-terminal" evidence="2">
    <location>
        <begin position="42"/>
        <end position="184"/>
    </location>
</feature>
<keyword evidence="4" id="KW-0645">Protease</keyword>
<keyword evidence="1" id="KW-0732">Signal</keyword>
<dbReference type="GO" id="GO:0008233">
    <property type="term" value="F:peptidase activity"/>
    <property type="evidence" value="ECO:0007669"/>
    <property type="project" value="UniProtKB-KW"/>
</dbReference>
<evidence type="ECO:0000313" key="5">
    <source>
        <dbReference type="Proteomes" id="UP000184221"/>
    </source>
</evidence>
<keyword evidence="5" id="KW-1185">Reference proteome</keyword>
<dbReference type="GO" id="GO:0006508">
    <property type="term" value="P:proteolysis"/>
    <property type="evidence" value="ECO:0007669"/>
    <property type="project" value="UniProtKB-KW"/>
</dbReference>
<gene>
    <name evidence="4" type="ORF">SAMN05443551_2230</name>
</gene>
<dbReference type="Gene3D" id="3.30.830.10">
    <property type="entry name" value="Metalloenzyme, LuxS/M16 peptidase-like"/>
    <property type="match status" value="2"/>
</dbReference>
<evidence type="ECO:0000256" key="1">
    <source>
        <dbReference type="SAM" id="SignalP"/>
    </source>
</evidence>
<dbReference type="SUPFAM" id="SSF63411">
    <property type="entry name" value="LuxS/MPP-like metallohydrolase"/>
    <property type="match status" value="2"/>
</dbReference>
<protein>
    <submittedName>
        <fullName evidence="4">Zinc protease</fullName>
    </submittedName>
</protein>
<dbReference type="STRING" id="996342.SAMN05443551_2230"/>
<evidence type="ECO:0000259" key="3">
    <source>
        <dbReference type="Pfam" id="PF05193"/>
    </source>
</evidence>